<accession>A0A0H3ABA7</accession>
<evidence type="ECO:0000256" key="5">
    <source>
        <dbReference type="ARBA" id="ARBA00023239"/>
    </source>
</evidence>
<dbReference type="EMBL" id="CP000527">
    <property type="protein sequence ID" value="ABM29703.1"/>
    <property type="molecule type" value="Genomic_DNA"/>
</dbReference>
<dbReference type="EC" id="4.6.1.17" evidence="3 7"/>
<dbReference type="InterPro" id="IPR023045">
    <property type="entry name" value="MoaC"/>
</dbReference>
<dbReference type="KEGG" id="dvl:Dvul_2691"/>
<feature type="binding site" evidence="7">
    <location>
        <begin position="163"/>
        <end position="164"/>
    </location>
    <ligand>
        <name>substrate</name>
    </ligand>
</feature>
<dbReference type="SUPFAM" id="SSF55040">
    <property type="entry name" value="Molybdenum cofactor biosynthesis protein C, MoaC"/>
    <property type="match status" value="1"/>
</dbReference>
<keyword evidence="10" id="KW-0378">Hydrolase</keyword>
<dbReference type="Proteomes" id="UP000009173">
    <property type="component" value="Chromosome"/>
</dbReference>
<keyword evidence="5 7" id="KW-0456">Lyase</keyword>
<evidence type="ECO:0000256" key="3">
    <source>
        <dbReference type="ARBA" id="ARBA00012575"/>
    </source>
</evidence>
<feature type="domain" description="Molybdopterin cofactor biosynthesis C (MoaC)" evidence="9">
    <location>
        <begin position="65"/>
        <end position="200"/>
    </location>
</feature>
<evidence type="ECO:0000256" key="7">
    <source>
        <dbReference type="HAMAP-Rule" id="MF_01224"/>
    </source>
</evidence>
<feature type="compositionally biased region" description="Polar residues" evidence="8">
    <location>
        <begin position="1"/>
        <end position="12"/>
    </location>
</feature>
<feature type="region of interest" description="Disordered" evidence="8">
    <location>
        <begin position="1"/>
        <end position="44"/>
    </location>
</feature>
<sequence length="208" mass="22186">MPRKTTSATSDSHANRSKGVSAESHETSPLDRAGHDLDCGPETCGDPVEERAAFSHMTEDGAVTMVDVGHKNPTQRTAIVRAVVEVSAATLDLLKHRALPKGDVLTTAKIAGIMAAKRTAELIPMCHPLAISYADVRFEVRDTPPSIALEAEVRTTGQTGVEMEALIAAQTAAATIYDMCKAVQKDIVIRDCRLVFKSGGKSGTFRAE</sequence>
<dbReference type="InterPro" id="IPR050105">
    <property type="entry name" value="MoCo_biosynth_MoaA/MoaC"/>
</dbReference>
<organism evidence="10 11">
    <name type="scientific">Nitratidesulfovibrio vulgaris (strain DP4)</name>
    <name type="common">Desulfovibrio vulgaris</name>
    <dbReference type="NCBI Taxonomy" id="391774"/>
    <lineage>
        <taxon>Bacteria</taxon>
        <taxon>Pseudomonadati</taxon>
        <taxon>Thermodesulfobacteriota</taxon>
        <taxon>Desulfovibrionia</taxon>
        <taxon>Desulfovibrionales</taxon>
        <taxon>Desulfovibrionaceae</taxon>
        <taxon>Nitratidesulfovibrio</taxon>
    </lineage>
</organism>
<reference evidence="11" key="1">
    <citation type="journal article" date="2009" name="Environ. Microbiol.">
        <title>Contribution of mobile genetic elements to Desulfovibrio vulgaris genome plasticity.</title>
        <authorList>
            <person name="Walker C.B."/>
            <person name="Stolyar S."/>
            <person name="Chivian D."/>
            <person name="Pinel N."/>
            <person name="Gabster J.A."/>
            <person name="Dehal P.S."/>
            <person name="He Z."/>
            <person name="Yang Z.K."/>
            <person name="Yen H.C."/>
            <person name="Zhou J."/>
            <person name="Wall J.D."/>
            <person name="Hazen T.C."/>
            <person name="Arkin A.P."/>
            <person name="Stahl D.A."/>
        </authorList>
    </citation>
    <scope>NUCLEOTIDE SEQUENCE [LARGE SCALE GENOMIC DNA]</scope>
    <source>
        <strain evidence="11">DP4</strain>
    </source>
</reference>
<dbReference type="CDD" id="cd01420">
    <property type="entry name" value="MoaC_PE"/>
    <property type="match status" value="1"/>
</dbReference>
<dbReference type="HAMAP" id="MF_01224_B">
    <property type="entry name" value="MoaC_B"/>
    <property type="match status" value="1"/>
</dbReference>
<proteinExistence type="inferred from homology"/>
<evidence type="ECO:0000256" key="6">
    <source>
        <dbReference type="ARBA" id="ARBA00055087"/>
    </source>
</evidence>
<dbReference type="InterPro" id="IPR047594">
    <property type="entry name" value="MoaC_bact/euk"/>
</dbReference>
<evidence type="ECO:0000259" key="9">
    <source>
        <dbReference type="Pfam" id="PF01967"/>
    </source>
</evidence>
<feature type="active site" evidence="7">
    <location>
        <position position="178"/>
    </location>
</feature>
<feature type="binding site" evidence="7">
    <location>
        <begin position="125"/>
        <end position="127"/>
    </location>
    <ligand>
        <name>substrate</name>
    </ligand>
</feature>
<keyword evidence="4 7" id="KW-0501">Molybdenum cofactor biosynthesis</keyword>
<evidence type="ECO:0000313" key="10">
    <source>
        <dbReference type="EMBL" id="ABM29703.1"/>
    </source>
</evidence>
<protein>
    <recommendedName>
        <fullName evidence="3 7">Cyclic pyranopterin monophosphate synthase</fullName>
        <ecNumber evidence="3 7">4.6.1.17</ecNumber>
    </recommendedName>
    <alternativeName>
        <fullName evidence="7">Molybdenum cofactor biosynthesis protein C</fullName>
    </alternativeName>
</protein>
<dbReference type="NCBIfam" id="TIGR00581">
    <property type="entry name" value="moaC"/>
    <property type="match status" value="1"/>
</dbReference>
<dbReference type="InterPro" id="IPR002820">
    <property type="entry name" value="Mopterin_CF_biosynth-C_dom"/>
</dbReference>
<gene>
    <name evidence="7" type="primary">moaC</name>
    <name evidence="10" type="ordered locus">Dvul_2691</name>
</gene>
<dbReference type="InterPro" id="IPR036522">
    <property type="entry name" value="MoaC_sf"/>
</dbReference>
<dbReference type="NCBIfam" id="NF006870">
    <property type="entry name" value="PRK09364.1"/>
    <property type="match status" value="1"/>
</dbReference>
<evidence type="ECO:0000256" key="8">
    <source>
        <dbReference type="SAM" id="MobiDB-lite"/>
    </source>
</evidence>
<evidence type="ECO:0000256" key="4">
    <source>
        <dbReference type="ARBA" id="ARBA00023150"/>
    </source>
</evidence>
<dbReference type="Pfam" id="PF01967">
    <property type="entry name" value="MoaC"/>
    <property type="match status" value="1"/>
</dbReference>
<dbReference type="GO" id="GO:0061799">
    <property type="term" value="F:cyclic pyranopterin monophosphate synthase activity"/>
    <property type="evidence" value="ECO:0007669"/>
    <property type="project" value="UniProtKB-UniRule"/>
</dbReference>
<dbReference type="Gene3D" id="3.30.70.640">
    <property type="entry name" value="Molybdopterin cofactor biosynthesis C (MoaC) domain"/>
    <property type="match status" value="1"/>
</dbReference>
<name>A0A0H3ABA7_NITV4</name>
<dbReference type="HOGENOM" id="CLU_074693_1_1_7"/>
<evidence type="ECO:0000256" key="2">
    <source>
        <dbReference type="ARBA" id="ARBA00005046"/>
    </source>
</evidence>
<dbReference type="GO" id="GO:0016787">
    <property type="term" value="F:hydrolase activity"/>
    <property type="evidence" value="ECO:0007669"/>
    <property type="project" value="UniProtKB-KW"/>
</dbReference>
<comment type="similarity">
    <text evidence="7">Belongs to the MoaC family.</text>
</comment>
<dbReference type="PANTHER" id="PTHR22960">
    <property type="entry name" value="MOLYBDOPTERIN COFACTOR SYNTHESIS PROTEIN A"/>
    <property type="match status" value="1"/>
</dbReference>
<dbReference type="GO" id="GO:0006777">
    <property type="term" value="P:Mo-molybdopterin cofactor biosynthetic process"/>
    <property type="evidence" value="ECO:0007669"/>
    <property type="project" value="UniProtKB-UniRule"/>
</dbReference>
<comment type="subunit">
    <text evidence="7">Homohexamer; trimer of dimers.</text>
</comment>
<evidence type="ECO:0000313" key="11">
    <source>
        <dbReference type="Proteomes" id="UP000009173"/>
    </source>
</evidence>
<evidence type="ECO:0000256" key="1">
    <source>
        <dbReference type="ARBA" id="ARBA00001637"/>
    </source>
</evidence>
<comment type="catalytic activity">
    <reaction evidence="1 7">
        <text>(8S)-3',8-cyclo-7,8-dihydroguanosine 5'-triphosphate = cyclic pyranopterin phosphate + diphosphate</text>
        <dbReference type="Rhea" id="RHEA:49580"/>
        <dbReference type="ChEBI" id="CHEBI:33019"/>
        <dbReference type="ChEBI" id="CHEBI:59648"/>
        <dbReference type="ChEBI" id="CHEBI:131766"/>
        <dbReference type="EC" id="4.6.1.17"/>
    </reaction>
</comment>
<dbReference type="AlphaFoldDB" id="A0A0H3ABA7"/>
<feature type="compositionally biased region" description="Basic and acidic residues" evidence="8">
    <location>
        <begin position="23"/>
        <end position="38"/>
    </location>
</feature>
<comment type="function">
    <text evidence="6 7">Catalyzes the conversion of (8S)-3',8-cyclo-7,8-dihydroguanosine 5'-triphosphate to cyclic pyranopterin monophosphate (cPMP).</text>
</comment>
<dbReference type="UniPathway" id="UPA00344"/>
<comment type="pathway">
    <text evidence="2 7">Cofactor biosynthesis; molybdopterin biosynthesis.</text>
</comment>